<dbReference type="EMBL" id="JARIHO010000040">
    <property type="protein sequence ID" value="KAJ7327947.1"/>
    <property type="molecule type" value="Genomic_DNA"/>
</dbReference>
<proteinExistence type="predicted"/>
<evidence type="ECO:0000256" key="1">
    <source>
        <dbReference type="SAM" id="MobiDB-lite"/>
    </source>
</evidence>
<protein>
    <submittedName>
        <fullName evidence="2">Uncharacterized protein</fullName>
    </submittedName>
</protein>
<organism evidence="2 3">
    <name type="scientific">Mycena albidolilacea</name>
    <dbReference type="NCBI Taxonomy" id="1033008"/>
    <lineage>
        <taxon>Eukaryota</taxon>
        <taxon>Fungi</taxon>
        <taxon>Dikarya</taxon>
        <taxon>Basidiomycota</taxon>
        <taxon>Agaricomycotina</taxon>
        <taxon>Agaricomycetes</taxon>
        <taxon>Agaricomycetidae</taxon>
        <taxon>Agaricales</taxon>
        <taxon>Marasmiineae</taxon>
        <taxon>Mycenaceae</taxon>
        <taxon>Mycena</taxon>
    </lineage>
</organism>
<dbReference type="Proteomes" id="UP001218218">
    <property type="component" value="Unassembled WGS sequence"/>
</dbReference>
<accession>A0AAD6ZL03</accession>
<comment type="caution">
    <text evidence="2">The sequence shown here is derived from an EMBL/GenBank/DDBJ whole genome shotgun (WGS) entry which is preliminary data.</text>
</comment>
<dbReference type="AlphaFoldDB" id="A0AAD6ZL03"/>
<keyword evidence="3" id="KW-1185">Reference proteome</keyword>
<reference evidence="2" key="1">
    <citation type="submission" date="2023-03" db="EMBL/GenBank/DDBJ databases">
        <title>Massive genome expansion in bonnet fungi (Mycena s.s.) driven by repeated elements and novel gene families across ecological guilds.</title>
        <authorList>
            <consortium name="Lawrence Berkeley National Laboratory"/>
            <person name="Harder C.B."/>
            <person name="Miyauchi S."/>
            <person name="Viragh M."/>
            <person name="Kuo A."/>
            <person name="Thoen E."/>
            <person name="Andreopoulos B."/>
            <person name="Lu D."/>
            <person name="Skrede I."/>
            <person name="Drula E."/>
            <person name="Henrissat B."/>
            <person name="Morin E."/>
            <person name="Kohler A."/>
            <person name="Barry K."/>
            <person name="LaButti K."/>
            <person name="Morin E."/>
            <person name="Salamov A."/>
            <person name="Lipzen A."/>
            <person name="Mereny Z."/>
            <person name="Hegedus B."/>
            <person name="Baldrian P."/>
            <person name="Stursova M."/>
            <person name="Weitz H."/>
            <person name="Taylor A."/>
            <person name="Grigoriev I.V."/>
            <person name="Nagy L.G."/>
            <person name="Martin F."/>
            <person name="Kauserud H."/>
        </authorList>
    </citation>
    <scope>NUCLEOTIDE SEQUENCE</scope>
    <source>
        <strain evidence="2">CBHHK002</strain>
    </source>
</reference>
<evidence type="ECO:0000313" key="2">
    <source>
        <dbReference type="EMBL" id="KAJ7327947.1"/>
    </source>
</evidence>
<feature type="region of interest" description="Disordered" evidence="1">
    <location>
        <begin position="28"/>
        <end position="55"/>
    </location>
</feature>
<evidence type="ECO:0000313" key="3">
    <source>
        <dbReference type="Proteomes" id="UP001218218"/>
    </source>
</evidence>
<name>A0AAD6ZL03_9AGAR</name>
<gene>
    <name evidence="2" type="ORF">DFH08DRAFT_816113</name>
</gene>
<feature type="compositionally biased region" description="Polar residues" evidence="1">
    <location>
        <begin position="29"/>
        <end position="43"/>
    </location>
</feature>
<sequence>MPFIRHFIQAICSSTPVSRLIPEFGRNGSAGNPCSGASGTASTPPKRPSVRTPPSTQYTMHLITTVVPPHTGRKATYGHILTGVVPPPYSEYPPGMWASLHSFPFVGVLRLQRRKQAPVGTHGKLNKVRSTSQHDLRETDPRLGLLLRRHRITLKSWNHNRAIRLAISICRKTSPRYRNLAGRRAAPDGSKIKPSTHKSAGDMAVFDSADIWAALGYLGVIRFYSTTANATGYPARHQKREIGFNKKLPYNFQLLLRGIFEEASCDSFYTLKLINLGQMKDQVPVLCRVPGKSRYPGGAHVE</sequence>